<dbReference type="EMBL" id="BJCL01000004">
    <property type="protein sequence ID" value="GCL62873.1"/>
    <property type="molecule type" value="Genomic_DNA"/>
</dbReference>
<dbReference type="OrthoDB" id="5294829at2"/>
<gene>
    <name evidence="2" type="primary">yveG</name>
    <name evidence="2" type="ORF">AQPW35_19540</name>
</gene>
<protein>
    <recommendedName>
        <fullName evidence="1">UPF0311 protein AQPW35_19540</fullName>
    </recommendedName>
</protein>
<reference evidence="3" key="1">
    <citation type="submission" date="2019-03" db="EMBL/GenBank/DDBJ databases">
        <title>Aquabacterium pictum sp.nov., the first bacteriochlorophyll a-containing freshwater bacterium in the genus Aquabacterium of the class Betaproteobacteria.</title>
        <authorList>
            <person name="Hirose S."/>
            <person name="Tank M."/>
            <person name="Hara E."/>
            <person name="Tamaki H."/>
            <person name="Takaichi S."/>
            <person name="Haruta S."/>
            <person name="Hanada S."/>
        </authorList>
    </citation>
    <scope>NUCLEOTIDE SEQUENCE [LARGE SCALE GENOMIC DNA]</scope>
    <source>
        <strain evidence="3">W35</strain>
    </source>
</reference>
<dbReference type="InterPro" id="IPR020915">
    <property type="entry name" value="UPF0311"/>
</dbReference>
<dbReference type="PANTHER" id="PTHR37315:SF1">
    <property type="entry name" value="UPF0311 PROTEIN BLR7842"/>
    <property type="match status" value="1"/>
</dbReference>
<dbReference type="AlphaFoldDB" id="A0A480ANA4"/>
<sequence length="158" mass="17305">MTDLPDPSIPGLQHAFDIHAEVNAPLTSGPGTNGERKHIVITGGWLRGPLLNGRILPGGSDWLWQRPDGTAEINAHYTVQLDDGTPVYLRNLGLRHAEPAVLARLLAREPVHPSEYYFRTAPVFDAPDGPHAWLRNRCFVGSARPGPGHVRIAVYLVT</sequence>
<evidence type="ECO:0000313" key="2">
    <source>
        <dbReference type="EMBL" id="GCL62873.1"/>
    </source>
</evidence>
<evidence type="ECO:0000313" key="3">
    <source>
        <dbReference type="Proteomes" id="UP000301751"/>
    </source>
</evidence>
<dbReference type="RefSeq" id="WP_137732630.1">
    <property type="nucleotide sequence ID" value="NZ_BJCL01000004.1"/>
</dbReference>
<comment type="caution">
    <text evidence="2">The sequence shown here is derived from an EMBL/GenBank/DDBJ whole genome shotgun (WGS) entry which is preliminary data.</text>
</comment>
<comment type="similarity">
    <text evidence="1">Belongs to the UPF0311 family.</text>
</comment>
<accession>A0A480ANA4</accession>
<evidence type="ECO:0000256" key="1">
    <source>
        <dbReference type="HAMAP-Rule" id="MF_00775"/>
    </source>
</evidence>
<dbReference type="Gene3D" id="2.40.160.20">
    <property type="match status" value="1"/>
</dbReference>
<organism evidence="2 3">
    <name type="scientific">Pseudaquabacterium pictum</name>
    <dbReference type="NCBI Taxonomy" id="2315236"/>
    <lineage>
        <taxon>Bacteria</taxon>
        <taxon>Pseudomonadati</taxon>
        <taxon>Pseudomonadota</taxon>
        <taxon>Betaproteobacteria</taxon>
        <taxon>Burkholderiales</taxon>
        <taxon>Sphaerotilaceae</taxon>
        <taxon>Pseudaquabacterium</taxon>
    </lineage>
</organism>
<dbReference type="Proteomes" id="UP000301751">
    <property type="component" value="Unassembled WGS sequence"/>
</dbReference>
<proteinExistence type="inferred from homology"/>
<dbReference type="HAMAP" id="MF_00775">
    <property type="entry name" value="UPF0311"/>
    <property type="match status" value="1"/>
</dbReference>
<dbReference type="Pfam" id="PF11578">
    <property type="entry name" value="DUF3237"/>
    <property type="match status" value="1"/>
</dbReference>
<keyword evidence="3" id="KW-1185">Reference proteome</keyword>
<dbReference type="PANTHER" id="PTHR37315">
    <property type="entry name" value="UPF0311 PROTEIN BLR7842"/>
    <property type="match status" value="1"/>
</dbReference>
<name>A0A480ANA4_9BURK</name>